<keyword evidence="1" id="KW-0808">Transferase</keyword>
<dbReference type="Gene3D" id="3.30.565.10">
    <property type="entry name" value="Histidine kinase-like ATPase, C-terminal domain"/>
    <property type="match status" value="1"/>
</dbReference>
<protein>
    <submittedName>
        <fullName evidence="8">Sensor histidine kinase</fullName>
    </submittedName>
</protein>
<dbReference type="EMBL" id="JARWBG010000089">
    <property type="protein sequence ID" value="MDH2393884.1"/>
    <property type="molecule type" value="Genomic_DNA"/>
</dbReference>
<feature type="region of interest" description="Disordered" evidence="5">
    <location>
        <begin position="1"/>
        <end position="43"/>
    </location>
</feature>
<organism evidence="8 9">
    <name type="scientific">Streptomyces chengmaiensis</name>
    <dbReference type="NCBI Taxonomy" id="3040919"/>
    <lineage>
        <taxon>Bacteria</taxon>
        <taxon>Bacillati</taxon>
        <taxon>Actinomycetota</taxon>
        <taxon>Actinomycetes</taxon>
        <taxon>Kitasatosporales</taxon>
        <taxon>Streptomycetaceae</taxon>
        <taxon>Streptomyces</taxon>
    </lineage>
</organism>
<evidence type="ECO:0000256" key="6">
    <source>
        <dbReference type="SAM" id="Phobius"/>
    </source>
</evidence>
<sequence length="450" mass="47293">MSDDLPMEKPPGRLTGPGSTPGAVPVAARGPRPDAECGSAPGESGVAHAWNRGVRLWDGYYAVVWVATLVLTLASSQPSHAVRVTSGALFALLAPWYVWGGGRELMALGQDSRRAGRYLTGAGLLFLPAAALAGEMRLAAFALVPQCFMLLPTRPALIAVTAMNIGPVAGWALLWRPDGRELFFQALFAVVTLAFSAVFGSWITRIIEQSEERAALIAELEASREEIARLSAERGALAEHERLSREIHDTLAQGFTSLLMLVQAVDSELERDLPQARRHLELMAATARQNLAEARALVAGGAPADLDGGSLPDALRRLAARHGPTAAVKIAGSARPLPAALEVVALRTCQEALANVTKHAGPDAGVTISLEYGETELRLSVRDTGRGFDASAPLAGYGLNGLHARAAEVGGSAEVVSASGRGAAVSIRLPAPERRPPEPVPASADDRSRP</sequence>
<dbReference type="SUPFAM" id="SSF55874">
    <property type="entry name" value="ATPase domain of HSP90 chaperone/DNA topoisomerase II/histidine kinase"/>
    <property type="match status" value="1"/>
</dbReference>
<dbReference type="SMART" id="SM00387">
    <property type="entry name" value="HATPase_c"/>
    <property type="match status" value="1"/>
</dbReference>
<evidence type="ECO:0000256" key="3">
    <source>
        <dbReference type="ARBA" id="ARBA00023012"/>
    </source>
</evidence>
<evidence type="ECO:0000313" key="8">
    <source>
        <dbReference type="EMBL" id="MDH2393884.1"/>
    </source>
</evidence>
<evidence type="ECO:0000256" key="1">
    <source>
        <dbReference type="ARBA" id="ARBA00022679"/>
    </source>
</evidence>
<feature type="transmembrane region" description="Helical" evidence="6">
    <location>
        <begin position="119"/>
        <end position="144"/>
    </location>
</feature>
<feature type="coiled-coil region" evidence="4">
    <location>
        <begin position="206"/>
        <end position="240"/>
    </location>
</feature>
<feature type="transmembrane region" description="Helical" evidence="6">
    <location>
        <begin position="81"/>
        <end position="99"/>
    </location>
</feature>
<comment type="caution">
    <text evidence="8">The sequence shown here is derived from an EMBL/GenBank/DDBJ whole genome shotgun (WGS) entry which is preliminary data.</text>
</comment>
<feature type="transmembrane region" description="Helical" evidence="6">
    <location>
        <begin position="182"/>
        <end position="203"/>
    </location>
</feature>
<feature type="compositionally biased region" description="Basic and acidic residues" evidence="5">
    <location>
        <begin position="1"/>
        <end position="11"/>
    </location>
</feature>
<dbReference type="InterPro" id="IPR036890">
    <property type="entry name" value="HATPase_C_sf"/>
</dbReference>
<dbReference type="InterPro" id="IPR011712">
    <property type="entry name" value="Sig_transdc_His_kin_sub3_dim/P"/>
</dbReference>
<dbReference type="PIRSF" id="PIRSF037434">
    <property type="entry name" value="STHK_ChrS"/>
    <property type="match status" value="1"/>
</dbReference>
<evidence type="ECO:0000259" key="7">
    <source>
        <dbReference type="SMART" id="SM00387"/>
    </source>
</evidence>
<keyword evidence="4" id="KW-0175">Coiled coil</keyword>
<name>A0ABT6HYT9_9ACTN</name>
<evidence type="ECO:0000256" key="2">
    <source>
        <dbReference type="ARBA" id="ARBA00022777"/>
    </source>
</evidence>
<dbReference type="Proteomes" id="UP001223144">
    <property type="component" value="Unassembled WGS sequence"/>
</dbReference>
<feature type="transmembrane region" description="Helical" evidence="6">
    <location>
        <begin position="156"/>
        <end position="175"/>
    </location>
</feature>
<dbReference type="Pfam" id="PF02518">
    <property type="entry name" value="HATPase_c"/>
    <property type="match status" value="1"/>
</dbReference>
<dbReference type="InterPro" id="IPR017205">
    <property type="entry name" value="Sig_transdc_His_kinase_ChrS"/>
</dbReference>
<keyword evidence="6" id="KW-0812">Transmembrane</keyword>
<keyword evidence="6" id="KW-1133">Transmembrane helix</keyword>
<evidence type="ECO:0000256" key="4">
    <source>
        <dbReference type="SAM" id="Coils"/>
    </source>
</evidence>
<dbReference type="GO" id="GO:0016301">
    <property type="term" value="F:kinase activity"/>
    <property type="evidence" value="ECO:0007669"/>
    <property type="project" value="UniProtKB-KW"/>
</dbReference>
<keyword evidence="6" id="KW-0472">Membrane</keyword>
<evidence type="ECO:0000256" key="5">
    <source>
        <dbReference type="SAM" id="MobiDB-lite"/>
    </source>
</evidence>
<keyword evidence="9" id="KW-1185">Reference proteome</keyword>
<dbReference type="InterPro" id="IPR003594">
    <property type="entry name" value="HATPase_dom"/>
</dbReference>
<evidence type="ECO:0000313" key="9">
    <source>
        <dbReference type="Proteomes" id="UP001223144"/>
    </source>
</evidence>
<dbReference type="Gene3D" id="1.20.5.1930">
    <property type="match status" value="1"/>
</dbReference>
<dbReference type="PANTHER" id="PTHR24421">
    <property type="entry name" value="NITRATE/NITRITE SENSOR PROTEIN NARX-RELATED"/>
    <property type="match status" value="1"/>
</dbReference>
<dbReference type="RefSeq" id="WP_279933255.1">
    <property type="nucleotide sequence ID" value="NZ_JARWBG010000089.1"/>
</dbReference>
<dbReference type="CDD" id="cd16917">
    <property type="entry name" value="HATPase_UhpB-NarQ-NarX-like"/>
    <property type="match status" value="1"/>
</dbReference>
<proteinExistence type="predicted"/>
<feature type="region of interest" description="Disordered" evidence="5">
    <location>
        <begin position="426"/>
        <end position="450"/>
    </location>
</feature>
<reference evidence="8 9" key="1">
    <citation type="submission" date="2023-04" db="EMBL/GenBank/DDBJ databases">
        <title>Streptomyces chengmaiensis sp. nov. isolated from the stem of mangrove plant in Hainan.</title>
        <authorList>
            <person name="Huang X."/>
            <person name="Zhou S."/>
            <person name="Chu X."/>
            <person name="Xie Y."/>
            <person name="Lin Y."/>
        </authorList>
    </citation>
    <scope>NUCLEOTIDE SEQUENCE [LARGE SCALE GENOMIC DNA]</scope>
    <source>
        <strain evidence="8 9">HNM0663</strain>
    </source>
</reference>
<dbReference type="Pfam" id="PF07730">
    <property type="entry name" value="HisKA_3"/>
    <property type="match status" value="1"/>
</dbReference>
<accession>A0ABT6HYT9</accession>
<feature type="transmembrane region" description="Helical" evidence="6">
    <location>
        <begin position="59"/>
        <end position="75"/>
    </location>
</feature>
<feature type="domain" description="Histidine kinase/HSP90-like ATPase" evidence="7">
    <location>
        <begin position="340"/>
        <end position="433"/>
    </location>
</feature>
<keyword evidence="2 8" id="KW-0418">Kinase</keyword>
<keyword evidence="3" id="KW-0902">Two-component regulatory system</keyword>
<dbReference type="InterPro" id="IPR050482">
    <property type="entry name" value="Sensor_HK_TwoCompSys"/>
</dbReference>
<gene>
    <name evidence="8" type="ORF">QCN29_35050</name>
</gene>